<dbReference type="SUPFAM" id="SSF51215">
    <property type="entry name" value="Regulatory protein AraC"/>
    <property type="match status" value="1"/>
</dbReference>
<dbReference type="SUPFAM" id="SSF46689">
    <property type="entry name" value="Homeodomain-like"/>
    <property type="match status" value="1"/>
</dbReference>
<dbReference type="AlphaFoldDB" id="A0A7X1E2F2"/>
<dbReference type="PANTHER" id="PTHR46796">
    <property type="entry name" value="HTH-TYPE TRANSCRIPTIONAL ACTIVATOR RHAS-RELATED"/>
    <property type="match status" value="1"/>
</dbReference>
<sequence>MKTILWRQICPNEEHLHVATIELKRMRAPAMHRHDFYECFLVLDGNGTHKLPEGETPLRGHTLYFLRPEHAHAIYGLKNLVFLNLAFRASTFEKVFSLAEFTPGLWREGDPVQSVELDEQQVEDFTQWVAQVAGDRSARNASWLLLSLARLLQPRQSTTLQRPNMPDWMADGLSRATESDVVTEGLPALTRIMGRSREHIARSFQQHLGQTPTEWINQERIERACLLLATTRLSVYEIALDCGFESASYFHKCFRQARGTTPRDYRTNLMRIQR</sequence>
<comment type="caution">
    <text evidence="6">The sequence shown here is derived from an EMBL/GenBank/DDBJ whole genome shotgun (WGS) entry which is preliminary data.</text>
</comment>
<dbReference type="InterPro" id="IPR009057">
    <property type="entry name" value="Homeodomain-like_sf"/>
</dbReference>
<dbReference type="SMART" id="SM00342">
    <property type="entry name" value="HTH_ARAC"/>
    <property type="match status" value="1"/>
</dbReference>
<dbReference type="GO" id="GO:0003700">
    <property type="term" value="F:DNA-binding transcription factor activity"/>
    <property type="evidence" value="ECO:0007669"/>
    <property type="project" value="InterPro"/>
</dbReference>
<evidence type="ECO:0000256" key="2">
    <source>
        <dbReference type="ARBA" id="ARBA00023125"/>
    </source>
</evidence>
<evidence type="ECO:0000313" key="7">
    <source>
        <dbReference type="Proteomes" id="UP000525652"/>
    </source>
</evidence>
<keyword evidence="3" id="KW-0010">Activator</keyword>
<evidence type="ECO:0000313" key="6">
    <source>
        <dbReference type="EMBL" id="MBC2600410.1"/>
    </source>
</evidence>
<evidence type="ECO:0000256" key="1">
    <source>
        <dbReference type="ARBA" id="ARBA00023015"/>
    </source>
</evidence>
<name>A0A7X1E2F2_9BACT</name>
<evidence type="ECO:0000256" key="3">
    <source>
        <dbReference type="ARBA" id="ARBA00023159"/>
    </source>
</evidence>
<dbReference type="InterPro" id="IPR018062">
    <property type="entry name" value="HTH_AraC-typ_CS"/>
</dbReference>
<dbReference type="Proteomes" id="UP000525652">
    <property type="component" value="Unassembled WGS sequence"/>
</dbReference>
<organism evidence="6 7">
    <name type="scientific">Puniceicoccus vermicola</name>
    <dbReference type="NCBI Taxonomy" id="388746"/>
    <lineage>
        <taxon>Bacteria</taxon>
        <taxon>Pseudomonadati</taxon>
        <taxon>Verrucomicrobiota</taxon>
        <taxon>Opitutia</taxon>
        <taxon>Puniceicoccales</taxon>
        <taxon>Puniceicoccaceae</taxon>
        <taxon>Puniceicoccus</taxon>
    </lineage>
</organism>
<keyword evidence="2" id="KW-0238">DNA-binding</keyword>
<dbReference type="InterPro" id="IPR014710">
    <property type="entry name" value="RmlC-like_jellyroll"/>
</dbReference>
<keyword evidence="7" id="KW-1185">Reference proteome</keyword>
<dbReference type="InterPro" id="IPR003313">
    <property type="entry name" value="AraC-bd"/>
</dbReference>
<keyword evidence="1" id="KW-0805">Transcription regulation</keyword>
<dbReference type="Pfam" id="PF12833">
    <property type="entry name" value="HTH_18"/>
    <property type="match status" value="1"/>
</dbReference>
<dbReference type="EMBL" id="JACHVA010000018">
    <property type="protein sequence ID" value="MBC2600410.1"/>
    <property type="molecule type" value="Genomic_DNA"/>
</dbReference>
<evidence type="ECO:0000259" key="5">
    <source>
        <dbReference type="PROSITE" id="PS01124"/>
    </source>
</evidence>
<dbReference type="Gene3D" id="1.10.10.60">
    <property type="entry name" value="Homeodomain-like"/>
    <property type="match status" value="2"/>
</dbReference>
<dbReference type="GO" id="GO:0043565">
    <property type="term" value="F:sequence-specific DNA binding"/>
    <property type="evidence" value="ECO:0007669"/>
    <property type="project" value="InterPro"/>
</dbReference>
<gene>
    <name evidence="6" type="ORF">H5P30_01300</name>
</gene>
<reference evidence="6 7" key="1">
    <citation type="submission" date="2020-07" db="EMBL/GenBank/DDBJ databases">
        <authorList>
            <person name="Feng X."/>
        </authorList>
    </citation>
    <scope>NUCLEOTIDE SEQUENCE [LARGE SCALE GENOMIC DNA]</scope>
    <source>
        <strain evidence="6 7">JCM14086</strain>
    </source>
</reference>
<proteinExistence type="predicted"/>
<dbReference type="PROSITE" id="PS01124">
    <property type="entry name" value="HTH_ARAC_FAMILY_2"/>
    <property type="match status" value="1"/>
</dbReference>
<dbReference type="Pfam" id="PF02311">
    <property type="entry name" value="AraC_binding"/>
    <property type="match status" value="1"/>
</dbReference>
<dbReference type="Gene3D" id="2.60.120.10">
    <property type="entry name" value="Jelly Rolls"/>
    <property type="match status" value="1"/>
</dbReference>
<keyword evidence="4" id="KW-0804">Transcription</keyword>
<dbReference type="InterPro" id="IPR020449">
    <property type="entry name" value="Tscrpt_reg_AraC-type_HTH"/>
</dbReference>
<evidence type="ECO:0000256" key="4">
    <source>
        <dbReference type="ARBA" id="ARBA00023163"/>
    </source>
</evidence>
<dbReference type="InterPro" id="IPR050204">
    <property type="entry name" value="AraC_XylS_family_regulators"/>
</dbReference>
<dbReference type="InterPro" id="IPR037923">
    <property type="entry name" value="HTH-like"/>
</dbReference>
<accession>A0A7X1E2F2</accession>
<dbReference type="PROSITE" id="PS00041">
    <property type="entry name" value="HTH_ARAC_FAMILY_1"/>
    <property type="match status" value="1"/>
</dbReference>
<dbReference type="InterPro" id="IPR018060">
    <property type="entry name" value="HTH_AraC"/>
</dbReference>
<feature type="domain" description="HTH araC/xylS-type" evidence="5">
    <location>
        <begin position="163"/>
        <end position="268"/>
    </location>
</feature>
<protein>
    <submittedName>
        <fullName evidence="6">AraC family transcriptional regulator</fullName>
    </submittedName>
</protein>
<dbReference type="PRINTS" id="PR00032">
    <property type="entry name" value="HTHARAC"/>
</dbReference>
<dbReference type="RefSeq" id="WP_185691160.1">
    <property type="nucleotide sequence ID" value="NZ_JACHVA010000018.1"/>
</dbReference>